<accession>A0A011MH54</accession>
<evidence type="ECO:0000313" key="2">
    <source>
        <dbReference type="Proteomes" id="UP000020218"/>
    </source>
</evidence>
<evidence type="ECO:0000313" key="1">
    <source>
        <dbReference type="EMBL" id="EXI69233.1"/>
    </source>
</evidence>
<sequence>MKSVAILQSNYLPWKGYFDIIHSVDLFVFYDDVQYTRRDWRNRNRIKTARGAEWLTVPNDGDQDKRICDVRLTDPRWQGKHWKSIEQSYSKAPFFHSYREPLQEVYLGRRWDHLSDLNQHLIMMIAREMLGIRSEFADSRTYAASGSKQERILDLLDRCEASSYLSGPAARDYIDESRFAQRGIELHWQDYAGYPEYVQPHPPFVHGVTILDLLFSVGPDAPWYIWGWRSDRREPLARLPAAVAGNAG</sequence>
<dbReference type="PATRIC" id="fig|1454001.3.peg.403"/>
<dbReference type="AlphaFoldDB" id="A0A011MH54"/>
<gene>
    <name evidence="1" type="ORF">AW08_00441</name>
</gene>
<dbReference type="Proteomes" id="UP000020218">
    <property type="component" value="Unassembled WGS sequence"/>
</dbReference>
<reference evidence="1" key="1">
    <citation type="submission" date="2014-02" db="EMBL/GenBank/DDBJ databases">
        <title>Expanding our view of genomic diversity in Candidatus Accumulibacter clades.</title>
        <authorList>
            <person name="Skennerton C.T."/>
            <person name="Barr J.J."/>
            <person name="Slater F.R."/>
            <person name="Bond P.L."/>
            <person name="Tyson G.W."/>
        </authorList>
    </citation>
    <scope>NUCLEOTIDE SEQUENCE [LARGE SCALE GENOMIC DNA]</scope>
</reference>
<proteinExistence type="predicted"/>
<dbReference type="InterPro" id="IPR014985">
    <property type="entry name" value="WbqC"/>
</dbReference>
<comment type="caution">
    <text evidence="1">The sequence shown here is derived from an EMBL/GenBank/DDBJ whole genome shotgun (WGS) entry which is preliminary data.</text>
</comment>
<organism evidence="1 2">
    <name type="scientific">Candidatus Accumulibacter adjunctus</name>
    <dbReference type="NCBI Taxonomy" id="1454001"/>
    <lineage>
        <taxon>Bacteria</taxon>
        <taxon>Pseudomonadati</taxon>
        <taxon>Pseudomonadota</taxon>
        <taxon>Betaproteobacteria</taxon>
        <taxon>Candidatus Accumulibacter</taxon>
    </lineage>
</organism>
<keyword evidence="2" id="KW-1185">Reference proteome</keyword>
<dbReference type="Pfam" id="PF08889">
    <property type="entry name" value="WbqC"/>
    <property type="match status" value="1"/>
</dbReference>
<protein>
    <submittedName>
        <fullName evidence="1">WbqC-like protein family protein</fullName>
    </submittedName>
</protein>
<dbReference type="EMBL" id="JFAX01000002">
    <property type="protein sequence ID" value="EXI69233.1"/>
    <property type="molecule type" value="Genomic_DNA"/>
</dbReference>
<name>A0A011MH54_9PROT</name>
<dbReference type="STRING" id="1454001.AW08_00441"/>